<protein>
    <submittedName>
        <fullName evidence="7">Coenzyme F420-reducing hydrogenase</fullName>
        <ecNumber evidence="7">1.12.98.1</ecNumber>
    </submittedName>
</protein>
<dbReference type="GO" id="GO:0051536">
    <property type="term" value="F:iron-sulfur cluster binding"/>
    <property type="evidence" value="ECO:0007669"/>
    <property type="project" value="UniProtKB-KW"/>
</dbReference>
<evidence type="ECO:0000256" key="3">
    <source>
        <dbReference type="ARBA" id="ARBA00023002"/>
    </source>
</evidence>
<keyword evidence="3 7" id="KW-0560">Oxidoreductase</keyword>
<dbReference type="InterPro" id="IPR017896">
    <property type="entry name" value="4Fe4S_Fe-S-bd"/>
</dbReference>
<dbReference type="InterPro" id="IPR017900">
    <property type="entry name" value="4Fe4S_Fe_S_CS"/>
</dbReference>
<dbReference type="InterPro" id="IPR045220">
    <property type="entry name" value="FRHB/FDHB/HCAR-like"/>
</dbReference>
<accession>C0Q8Y4</accession>
<evidence type="ECO:0000256" key="2">
    <source>
        <dbReference type="ARBA" id="ARBA00022723"/>
    </source>
</evidence>
<dbReference type="GO" id="GO:0046872">
    <property type="term" value="F:metal ion binding"/>
    <property type="evidence" value="ECO:0007669"/>
    <property type="project" value="UniProtKB-KW"/>
</dbReference>
<dbReference type="HOGENOM" id="CLU_037958_0_0_7"/>
<evidence type="ECO:0000256" key="1">
    <source>
        <dbReference type="ARBA" id="ARBA00001974"/>
    </source>
</evidence>
<reference evidence="7 8" key="1">
    <citation type="journal article" date="2009" name="Environ. Microbiol.">
        <title>Genome sequence of Desulfobacterium autotrophicum HRM2, a marine sulfate reducer oxidizing organic carbon completely to carbon dioxide.</title>
        <authorList>
            <person name="Strittmatter A.W."/>
            <person name="Liesegang H."/>
            <person name="Rabus R."/>
            <person name="Decker I."/>
            <person name="Amann J."/>
            <person name="Andres S."/>
            <person name="Henne A."/>
            <person name="Fricke W.F."/>
            <person name="Martinez-Arias R."/>
            <person name="Bartels D."/>
            <person name="Goesmann A."/>
            <person name="Krause L."/>
            <person name="Puehler A."/>
            <person name="Klenk H.P."/>
            <person name="Richter M."/>
            <person name="Schuler M."/>
            <person name="Gloeckner F.O."/>
            <person name="Meyerdierks A."/>
            <person name="Gottschalk G."/>
            <person name="Amann R."/>
        </authorList>
    </citation>
    <scope>NUCLEOTIDE SEQUENCE [LARGE SCALE GENOMIC DNA]</scope>
    <source>
        <strain evidence="8">ATCC 43914 / DSM 3382 / HRM2</strain>
    </source>
</reference>
<dbReference type="eggNOG" id="COG1146">
    <property type="taxonomic scope" value="Bacteria"/>
</dbReference>
<keyword evidence="5" id="KW-0411">Iron-sulfur</keyword>
<evidence type="ECO:0000259" key="6">
    <source>
        <dbReference type="PROSITE" id="PS51379"/>
    </source>
</evidence>
<organism evidence="7 8">
    <name type="scientific">Desulforapulum autotrophicum (strain ATCC 43914 / DSM 3382 / VKM B-1955 / HRM2)</name>
    <name type="common">Desulfobacterium autotrophicum</name>
    <dbReference type="NCBI Taxonomy" id="177437"/>
    <lineage>
        <taxon>Bacteria</taxon>
        <taxon>Pseudomonadati</taxon>
        <taxon>Thermodesulfobacteriota</taxon>
        <taxon>Desulfobacteria</taxon>
        <taxon>Desulfobacterales</taxon>
        <taxon>Desulfobacteraceae</taxon>
        <taxon>Desulforapulum</taxon>
    </lineage>
</organism>
<evidence type="ECO:0000313" key="8">
    <source>
        <dbReference type="Proteomes" id="UP000000442"/>
    </source>
</evidence>
<dbReference type="EC" id="1.12.98.1" evidence="7"/>
<dbReference type="Proteomes" id="UP000000442">
    <property type="component" value="Chromosome"/>
</dbReference>
<dbReference type="Gene3D" id="3.30.70.20">
    <property type="match status" value="1"/>
</dbReference>
<evidence type="ECO:0000313" key="7">
    <source>
        <dbReference type="EMBL" id="ACN14474.1"/>
    </source>
</evidence>
<dbReference type="Pfam" id="PF13237">
    <property type="entry name" value="Fer4_10"/>
    <property type="match status" value="1"/>
</dbReference>
<dbReference type="Pfam" id="PF04422">
    <property type="entry name" value="FrhB_FdhB_N"/>
    <property type="match status" value="1"/>
</dbReference>
<dbReference type="AlphaFoldDB" id="C0Q8Y4"/>
<dbReference type="OrthoDB" id="3247493at2"/>
<dbReference type="InterPro" id="IPR007516">
    <property type="entry name" value="Co_F420_Hydgase/DH_bsu_N"/>
</dbReference>
<comment type="cofactor">
    <cofactor evidence="1">
        <name>FAD</name>
        <dbReference type="ChEBI" id="CHEBI:57692"/>
    </cofactor>
</comment>
<dbReference type="RefSeq" id="WP_015903261.1">
    <property type="nucleotide sequence ID" value="NC_012108.1"/>
</dbReference>
<gene>
    <name evidence="7" type="ordered locus">HRM2_13650</name>
</gene>
<proteinExistence type="predicted"/>
<keyword evidence="2" id="KW-0479">Metal-binding</keyword>
<dbReference type="Pfam" id="PF04432">
    <property type="entry name" value="FrhB_FdhB_C"/>
    <property type="match status" value="1"/>
</dbReference>
<evidence type="ECO:0000256" key="4">
    <source>
        <dbReference type="ARBA" id="ARBA00023004"/>
    </source>
</evidence>
<dbReference type="GO" id="GO:0052592">
    <property type="term" value="F:oxidoreductase activity, acting on CH or CH2 groups, with an iron-sulfur protein as acceptor"/>
    <property type="evidence" value="ECO:0007669"/>
    <property type="project" value="TreeGrafter"/>
</dbReference>
<evidence type="ECO:0000256" key="5">
    <source>
        <dbReference type="ARBA" id="ARBA00023014"/>
    </source>
</evidence>
<keyword evidence="8" id="KW-1185">Reference proteome</keyword>
<sequence length="371" mass="40648">MKTFFNLIQEVQKPGKCHHCGGCVTFCSAINYGALKTDPQGKPVYADIERCIECGICYMICPETGVLDQEIIKEAGWQAPDGRIIGTSVAKARDLIIQESGTDGGVITALLAHLFETGKINGAVVSRNMETGRTPWLATSKEEILDAAGSHFNLSQGMETFGERYSTFSPSIKALGEIRREGLERIAFVGTPCQINTIRRMQALGVVPADSIVLCLGLFCSGNFTLTKENFHALESKYQFDYHDIEKINIKENFILRLATGEIREIPISELDPLKRTACRYCKDFSAEFADISFGGIGADDGYTTVITRTPLGRAVFAQGVEKVLDQHSYKENPTYASHAEAMVLAASKAKKLAAEKNLRELEPSPVTVMG</sequence>
<dbReference type="PROSITE" id="PS51379">
    <property type="entry name" value="4FE4S_FER_2"/>
    <property type="match status" value="1"/>
</dbReference>
<dbReference type="EMBL" id="CP001087">
    <property type="protein sequence ID" value="ACN14474.1"/>
    <property type="molecule type" value="Genomic_DNA"/>
</dbReference>
<dbReference type="STRING" id="177437.HRM2_13650"/>
<feature type="domain" description="4Fe-4S ferredoxin-type" evidence="6">
    <location>
        <begin position="41"/>
        <end position="72"/>
    </location>
</feature>
<dbReference type="InterPro" id="IPR007525">
    <property type="entry name" value="FrhB_FdhB_C"/>
</dbReference>
<dbReference type="SUPFAM" id="SSF54862">
    <property type="entry name" value="4Fe-4S ferredoxins"/>
    <property type="match status" value="1"/>
</dbReference>
<dbReference type="PROSITE" id="PS00198">
    <property type="entry name" value="4FE4S_FER_1"/>
    <property type="match status" value="1"/>
</dbReference>
<dbReference type="PANTHER" id="PTHR31332:SF6">
    <property type="entry name" value="FORMATE DEHYDROGENASE SUBUNIT BETA"/>
    <property type="match status" value="1"/>
</dbReference>
<dbReference type="KEGG" id="dat:HRM2_13650"/>
<dbReference type="GO" id="GO:0050454">
    <property type="term" value="F:coenzyme F420 hydrogenase activity"/>
    <property type="evidence" value="ECO:0007669"/>
    <property type="project" value="UniProtKB-EC"/>
</dbReference>
<dbReference type="PANTHER" id="PTHR31332">
    <property type="entry name" value="7-HYDROXYMETHYL CHLOROPHYLL A REDUCTASE, CHLOROPLASTIC"/>
    <property type="match status" value="1"/>
</dbReference>
<name>C0Q8Y4_DESAH</name>
<keyword evidence="4" id="KW-0408">Iron</keyword>
<dbReference type="eggNOG" id="COG1035">
    <property type="taxonomic scope" value="Bacteria"/>
</dbReference>